<dbReference type="Proteomes" id="UP000023152">
    <property type="component" value="Unassembled WGS sequence"/>
</dbReference>
<protein>
    <submittedName>
        <fullName evidence="3">Uncharacterized protein</fullName>
    </submittedName>
</protein>
<feature type="signal peptide" evidence="2">
    <location>
        <begin position="1"/>
        <end position="16"/>
    </location>
</feature>
<evidence type="ECO:0000313" key="4">
    <source>
        <dbReference type="Proteomes" id="UP000023152"/>
    </source>
</evidence>
<keyword evidence="1" id="KW-0472">Membrane</keyword>
<reference evidence="3 4" key="1">
    <citation type="journal article" date="2013" name="Curr. Biol.">
        <title>The Genome of the Foraminiferan Reticulomyxa filosa.</title>
        <authorList>
            <person name="Glockner G."/>
            <person name="Hulsmann N."/>
            <person name="Schleicher M."/>
            <person name="Noegel A.A."/>
            <person name="Eichinger L."/>
            <person name="Gallinger C."/>
            <person name="Pawlowski J."/>
            <person name="Sierra R."/>
            <person name="Euteneuer U."/>
            <person name="Pillet L."/>
            <person name="Moustafa A."/>
            <person name="Platzer M."/>
            <person name="Groth M."/>
            <person name="Szafranski K."/>
            <person name="Schliwa M."/>
        </authorList>
    </citation>
    <scope>NUCLEOTIDE SEQUENCE [LARGE SCALE GENOMIC DNA]</scope>
</reference>
<gene>
    <name evidence="3" type="ORF">RFI_06662</name>
</gene>
<evidence type="ECO:0000313" key="3">
    <source>
        <dbReference type="EMBL" id="ETO30457.1"/>
    </source>
</evidence>
<comment type="caution">
    <text evidence="3">The sequence shown here is derived from an EMBL/GenBank/DDBJ whole genome shotgun (WGS) entry which is preliminary data.</text>
</comment>
<feature type="chain" id="PRO_5004976260" evidence="2">
    <location>
        <begin position="17"/>
        <end position="486"/>
    </location>
</feature>
<dbReference type="AlphaFoldDB" id="X6NYW1"/>
<dbReference type="EMBL" id="ASPP01005461">
    <property type="protein sequence ID" value="ETO30457.1"/>
    <property type="molecule type" value="Genomic_DNA"/>
</dbReference>
<feature type="transmembrane region" description="Helical" evidence="1">
    <location>
        <begin position="258"/>
        <end position="283"/>
    </location>
</feature>
<keyword evidence="4" id="KW-1185">Reference proteome</keyword>
<proteinExistence type="predicted"/>
<feature type="transmembrane region" description="Helical" evidence="1">
    <location>
        <begin position="146"/>
        <end position="169"/>
    </location>
</feature>
<sequence length="486" mass="55309">MLILIWLQLIIGIIRSQTTIQYATADPTLEGYLQDLLGSDYQLPENVYEWNETLIVAIIDRKAPGLLCNTDRSFYGGFPEIVIIRLPVKILFCQEFYCLIPENVLISNYSTNYTKLGVNCSNYTIEDDIGNQQSCPLPLVESKAGYFGLLLYMIHIFVFCIRVCFFWAYDLKVGKKKKKGGGGGLKYDTKRFFLVTTTKIRKVCGISPQTLQILRTIKITSCAVGVLFLIVLVMNQVADHRRQKIPFWERGILHHSSTMITISWIIVLTTFALIEIVGLDNVLCADNGSKSRVLSLNNPKAGWIPCLLAGIAIYGSELTIGNYSIAFSLSLWHQFYRPLKHSLMSQFHINCDWLDTLLMRVRIRSIPFDSRDDSSVSVFKPDWDGNKCTVFKYKLERRLRATSFSETSCGRCCVGCICASSFKWHILMWIVTLSFLLGAIIQNTFGAYHPTSSFFLAKKKKKNKHKKNVYSLPHPPLLIITMNHIV</sequence>
<keyword evidence="1" id="KW-1133">Transmembrane helix</keyword>
<accession>X6NYW1</accession>
<keyword evidence="1" id="KW-0812">Transmembrane</keyword>
<evidence type="ECO:0000256" key="2">
    <source>
        <dbReference type="SAM" id="SignalP"/>
    </source>
</evidence>
<feature type="transmembrane region" description="Helical" evidence="1">
    <location>
        <begin position="429"/>
        <end position="457"/>
    </location>
</feature>
<organism evidence="3 4">
    <name type="scientific">Reticulomyxa filosa</name>
    <dbReference type="NCBI Taxonomy" id="46433"/>
    <lineage>
        <taxon>Eukaryota</taxon>
        <taxon>Sar</taxon>
        <taxon>Rhizaria</taxon>
        <taxon>Retaria</taxon>
        <taxon>Foraminifera</taxon>
        <taxon>Monothalamids</taxon>
        <taxon>Reticulomyxidae</taxon>
        <taxon>Reticulomyxa</taxon>
    </lineage>
</organism>
<name>X6NYW1_RETFI</name>
<keyword evidence="2" id="KW-0732">Signal</keyword>
<feature type="transmembrane region" description="Helical" evidence="1">
    <location>
        <begin position="219"/>
        <end position="238"/>
    </location>
</feature>
<evidence type="ECO:0000256" key="1">
    <source>
        <dbReference type="SAM" id="Phobius"/>
    </source>
</evidence>